<dbReference type="SUPFAM" id="SSF46689">
    <property type="entry name" value="Homeodomain-like"/>
    <property type="match status" value="1"/>
</dbReference>
<proteinExistence type="predicted"/>
<dbReference type="Pfam" id="PF01710">
    <property type="entry name" value="HTH_Tnp_IS630"/>
    <property type="match status" value="1"/>
</dbReference>
<feature type="domain" description="Transposase Synechocystis PCC 6803" evidence="1">
    <location>
        <begin position="3"/>
        <end position="125"/>
    </location>
</feature>
<gene>
    <name evidence="2" type="ORF">AVDCRST_MAG74-2602</name>
</gene>
<evidence type="ECO:0000259" key="1">
    <source>
        <dbReference type="Pfam" id="PF01710"/>
    </source>
</evidence>
<dbReference type="InterPro" id="IPR002622">
    <property type="entry name" value="Transposase_14"/>
</dbReference>
<dbReference type="EMBL" id="CADCUR010000244">
    <property type="protein sequence ID" value="CAA9416079.1"/>
    <property type="molecule type" value="Genomic_DNA"/>
</dbReference>
<evidence type="ECO:0000313" key="2">
    <source>
        <dbReference type="EMBL" id="CAA9416079.1"/>
    </source>
</evidence>
<name>A0A6J4PPX3_9BACT</name>
<dbReference type="AlphaFoldDB" id="A0A6J4PPX3"/>
<reference evidence="2" key="1">
    <citation type="submission" date="2020-02" db="EMBL/GenBank/DDBJ databases">
        <authorList>
            <person name="Meier V. D."/>
        </authorList>
    </citation>
    <scope>NUCLEOTIDE SEQUENCE</scope>
    <source>
        <strain evidence="2">AVDCRST_MAG74</strain>
    </source>
</reference>
<accession>A0A6J4PPX3</accession>
<sequence>MQAYSLDLRQRVVTAYENGVETIIEVAERFEVSDSFIKKLLRRKRTTGEIAPVGHRGGQPKRLNEKHRKWLLKTVLTAPDITLEELRENLLSEHQVAASVPTLSRQLRAMNLRRKKNRWSLVNETDESGRGKGFE</sequence>
<dbReference type="InterPro" id="IPR036388">
    <property type="entry name" value="WH-like_DNA-bd_sf"/>
</dbReference>
<dbReference type="Gene3D" id="1.10.10.10">
    <property type="entry name" value="Winged helix-like DNA-binding domain superfamily/Winged helix DNA-binding domain"/>
    <property type="match status" value="1"/>
</dbReference>
<organism evidence="2">
    <name type="scientific">uncultured Pyrinomonadaceae bacterium</name>
    <dbReference type="NCBI Taxonomy" id="2283094"/>
    <lineage>
        <taxon>Bacteria</taxon>
        <taxon>Pseudomonadati</taxon>
        <taxon>Acidobacteriota</taxon>
        <taxon>Blastocatellia</taxon>
        <taxon>Blastocatellales</taxon>
        <taxon>Pyrinomonadaceae</taxon>
        <taxon>environmental samples</taxon>
    </lineage>
</organism>
<dbReference type="InterPro" id="IPR009057">
    <property type="entry name" value="Homeodomain-like_sf"/>
</dbReference>
<protein>
    <recommendedName>
        <fullName evidence="1">Transposase Synechocystis PCC 6803 domain-containing protein</fullName>
    </recommendedName>
</protein>